<dbReference type="SMART" id="SM00530">
    <property type="entry name" value="HTH_XRE"/>
    <property type="match status" value="1"/>
</dbReference>
<reference evidence="3" key="1">
    <citation type="submission" date="2019-04" db="EMBL/GenBank/DDBJ databases">
        <title>Draft genome sequence of Pseudonocardiaceae bacterium SL3-2-4.</title>
        <authorList>
            <person name="Ningsih F."/>
            <person name="Yokota A."/>
            <person name="Sakai Y."/>
            <person name="Nanatani K."/>
            <person name="Yabe S."/>
            <person name="Oetari A."/>
            <person name="Sjamsuridzal W."/>
        </authorList>
    </citation>
    <scope>NUCLEOTIDE SEQUENCE [LARGE SCALE GENOMIC DNA]</scope>
    <source>
        <strain evidence="3">SL3-2-4</strain>
    </source>
</reference>
<sequence>MSFVAAARFGAIALRAMKAQQRSTVRLRELGDELRQARVRAGFSGSELARRLGWSRPRLTLMETGRRTTPEANVFLYLGQCRADAETVERVKQLVRERDTGYLLRPHQPYLPDELSTMIMLESAATAISGYEPVLISGLLQTEDYARAIMARFWDGPAAELEPFVAARMARQSVLQRWRPPQATFYLHEAALHHVVGGLQVMHEQMLRLALMANWSQVTIRVVPLSAPASPALGYPARLLEFADHDPVAHADTDTATVFLEDPAAIRVYRRKFNCIADVALGVEESRSLFAQWANTRPARGGPA</sequence>
<dbReference type="Proteomes" id="UP000298860">
    <property type="component" value="Unassembled WGS sequence"/>
</dbReference>
<feature type="domain" description="HTH cro/C1-type" evidence="1">
    <location>
        <begin position="34"/>
        <end position="67"/>
    </location>
</feature>
<name>A0A4D4J6I9_9PSEU</name>
<protein>
    <submittedName>
        <fullName evidence="2">Transcriptional regulator</fullName>
    </submittedName>
</protein>
<evidence type="ECO:0000313" key="3">
    <source>
        <dbReference type="Proteomes" id="UP000298860"/>
    </source>
</evidence>
<proteinExistence type="predicted"/>
<dbReference type="SUPFAM" id="SSF47413">
    <property type="entry name" value="lambda repressor-like DNA-binding domains"/>
    <property type="match status" value="1"/>
</dbReference>
<dbReference type="AlphaFoldDB" id="A0A4D4J6I9"/>
<dbReference type="InterPro" id="IPR010982">
    <property type="entry name" value="Lambda_DNA-bd_dom_sf"/>
</dbReference>
<dbReference type="Pfam" id="PF13560">
    <property type="entry name" value="HTH_31"/>
    <property type="match status" value="1"/>
</dbReference>
<dbReference type="InterPro" id="IPR001387">
    <property type="entry name" value="Cro/C1-type_HTH"/>
</dbReference>
<dbReference type="GO" id="GO:0003677">
    <property type="term" value="F:DNA binding"/>
    <property type="evidence" value="ECO:0007669"/>
    <property type="project" value="InterPro"/>
</dbReference>
<organism evidence="2 3">
    <name type="scientific">Gandjariella thermophila</name>
    <dbReference type="NCBI Taxonomy" id="1931992"/>
    <lineage>
        <taxon>Bacteria</taxon>
        <taxon>Bacillati</taxon>
        <taxon>Actinomycetota</taxon>
        <taxon>Actinomycetes</taxon>
        <taxon>Pseudonocardiales</taxon>
        <taxon>Pseudonocardiaceae</taxon>
        <taxon>Gandjariella</taxon>
    </lineage>
</organism>
<evidence type="ECO:0000313" key="2">
    <source>
        <dbReference type="EMBL" id="GDY30338.1"/>
    </source>
</evidence>
<dbReference type="Gene3D" id="1.10.260.40">
    <property type="entry name" value="lambda repressor-like DNA-binding domains"/>
    <property type="match status" value="1"/>
</dbReference>
<dbReference type="Pfam" id="PF19054">
    <property type="entry name" value="DUF5753"/>
    <property type="match status" value="1"/>
</dbReference>
<keyword evidence="3" id="KW-1185">Reference proteome</keyword>
<accession>A0A4D4J6I9</accession>
<comment type="caution">
    <text evidence="2">The sequence shown here is derived from an EMBL/GenBank/DDBJ whole genome shotgun (WGS) entry which is preliminary data.</text>
</comment>
<dbReference type="CDD" id="cd00093">
    <property type="entry name" value="HTH_XRE"/>
    <property type="match status" value="1"/>
</dbReference>
<dbReference type="EMBL" id="BJFL01000007">
    <property type="protein sequence ID" value="GDY30338.1"/>
    <property type="molecule type" value="Genomic_DNA"/>
</dbReference>
<dbReference type="InterPro" id="IPR043917">
    <property type="entry name" value="DUF5753"/>
</dbReference>
<evidence type="ECO:0000259" key="1">
    <source>
        <dbReference type="PROSITE" id="PS50943"/>
    </source>
</evidence>
<gene>
    <name evidence="2" type="ORF">GTS_19710</name>
</gene>
<dbReference type="PROSITE" id="PS50943">
    <property type="entry name" value="HTH_CROC1"/>
    <property type="match status" value="1"/>
</dbReference>